<reference evidence="7 8" key="1">
    <citation type="submission" date="2017-09" db="EMBL/GenBank/DDBJ databases">
        <authorList>
            <person name="Lee N."/>
            <person name="Cho B.-K."/>
        </authorList>
    </citation>
    <scope>NUCLEOTIDE SEQUENCE [LARGE SCALE GENOMIC DNA]</scope>
    <source>
        <strain evidence="7 8">ATCC 12769</strain>
    </source>
</reference>
<feature type="transmembrane region" description="Helical" evidence="5">
    <location>
        <begin position="947"/>
        <end position="968"/>
    </location>
</feature>
<proteinExistence type="inferred from homology"/>
<feature type="domain" description="Protein kinase" evidence="6">
    <location>
        <begin position="23"/>
        <end position="839"/>
    </location>
</feature>
<feature type="compositionally biased region" description="Acidic residues" evidence="4">
    <location>
        <begin position="222"/>
        <end position="237"/>
    </location>
</feature>
<keyword evidence="5" id="KW-1133">Transmembrane helix</keyword>
<organism evidence="7 8">
    <name type="scientific">Streptomyces nitrosporeus</name>
    <dbReference type="NCBI Taxonomy" id="28894"/>
    <lineage>
        <taxon>Bacteria</taxon>
        <taxon>Bacillati</taxon>
        <taxon>Actinomycetota</taxon>
        <taxon>Actinomycetes</taxon>
        <taxon>Kitasatosporales</taxon>
        <taxon>Streptomycetaceae</taxon>
        <taxon>Streptomyces</taxon>
    </lineage>
</organism>
<keyword evidence="7" id="KW-0723">Serine/threonine-protein kinase</keyword>
<dbReference type="KEGG" id="snk:CP967_13020"/>
<keyword evidence="7" id="KW-0808">Transferase</keyword>
<dbReference type="PANTHER" id="PTHR45832">
    <property type="entry name" value="SERINE/THREONINE-PROTEIN KINASE SAMKA-RELATED-RELATED"/>
    <property type="match status" value="1"/>
</dbReference>
<dbReference type="OrthoDB" id="3870120at2"/>
<evidence type="ECO:0000256" key="2">
    <source>
        <dbReference type="ARBA" id="ARBA00022741"/>
    </source>
</evidence>
<feature type="compositionally biased region" description="Low complexity" evidence="4">
    <location>
        <begin position="1001"/>
        <end position="1021"/>
    </location>
</feature>
<feature type="compositionally biased region" description="Low complexity" evidence="4">
    <location>
        <begin position="309"/>
        <end position="339"/>
    </location>
</feature>
<dbReference type="AlphaFoldDB" id="A0A5J6FB91"/>
<gene>
    <name evidence="7" type="ORF">CP967_13020</name>
</gene>
<dbReference type="RefSeq" id="WP_150488144.1">
    <property type="nucleotide sequence ID" value="NZ_BMUV01000001.1"/>
</dbReference>
<dbReference type="InterPro" id="IPR011009">
    <property type="entry name" value="Kinase-like_dom_sf"/>
</dbReference>
<keyword evidence="8" id="KW-1185">Reference proteome</keyword>
<dbReference type="Gene3D" id="3.30.200.20">
    <property type="entry name" value="Phosphorylase Kinase, domain 1"/>
    <property type="match status" value="1"/>
</dbReference>
<dbReference type="Gene3D" id="1.10.510.10">
    <property type="entry name" value="Transferase(Phosphotransferase) domain 1"/>
    <property type="match status" value="2"/>
</dbReference>
<feature type="compositionally biased region" description="Acidic residues" evidence="4">
    <location>
        <begin position="610"/>
        <end position="627"/>
    </location>
</feature>
<dbReference type="Pfam" id="PF07714">
    <property type="entry name" value="PK_Tyr_Ser-Thr"/>
    <property type="match status" value="1"/>
</dbReference>
<dbReference type="InterPro" id="IPR000719">
    <property type="entry name" value="Prot_kinase_dom"/>
</dbReference>
<evidence type="ECO:0000256" key="3">
    <source>
        <dbReference type="ARBA" id="ARBA00022840"/>
    </source>
</evidence>
<feature type="compositionally biased region" description="Basic and acidic residues" evidence="4">
    <location>
        <begin position="689"/>
        <end position="698"/>
    </location>
</feature>
<dbReference type="InterPro" id="IPR001245">
    <property type="entry name" value="Ser-Thr/Tyr_kinase_cat_dom"/>
</dbReference>
<evidence type="ECO:0000256" key="1">
    <source>
        <dbReference type="ARBA" id="ARBA00008874"/>
    </source>
</evidence>
<feature type="compositionally biased region" description="Basic and acidic residues" evidence="4">
    <location>
        <begin position="922"/>
        <end position="934"/>
    </location>
</feature>
<feature type="region of interest" description="Disordered" evidence="4">
    <location>
        <begin position="975"/>
        <end position="1035"/>
    </location>
</feature>
<evidence type="ECO:0000313" key="7">
    <source>
        <dbReference type="EMBL" id="QEU72794.1"/>
    </source>
</evidence>
<name>A0A5J6FB91_9ACTN</name>
<keyword evidence="7" id="KW-0418">Kinase</keyword>
<keyword evidence="2" id="KW-0547">Nucleotide-binding</keyword>
<dbReference type="Proteomes" id="UP000326178">
    <property type="component" value="Chromosome"/>
</dbReference>
<keyword evidence="5" id="KW-0472">Membrane</keyword>
<feature type="compositionally biased region" description="Low complexity" evidence="4">
    <location>
        <begin position="506"/>
        <end position="591"/>
    </location>
</feature>
<dbReference type="EMBL" id="CP023702">
    <property type="protein sequence ID" value="QEU72794.1"/>
    <property type="molecule type" value="Genomic_DNA"/>
</dbReference>
<evidence type="ECO:0000259" key="6">
    <source>
        <dbReference type="SMART" id="SM00220"/>
    </source>
</evidence>
<sequence length="1183" mass="120779">MDDYAGRVLADRYRLPLPPSDAYELAETRAFDTYSGQEVLVRQVPLPEVVDAEVLDADGTPTARRATGRAVRRPTDPAVRRAIEAAQAAAQVPDHPRLDQVFDVFAEAGSLWIVSELVAARPLAALLAERPLNPYRAAEIGSDVLTALRVLHAHGWTHRNITVRTVLVCDDGRVVLTGLAAGAAEEALCGYVPVPQPDGEGGGYGPPAVESGPTGPYRPPSDPEDGPEPAPDGDETAEPAAVPASRGHREIEPAPPVPGGPGPFGGTAPDRREPVSRPARQGVPAAPGALPRPGGPPDGHRPPGPAAPARPSDPARPSAAARQPGPSPYARPARPIGPAGPAGPIGPAGPAVPGLPAGPASPAGPERPVDPGRPPVPGQAAVSGRAVPPSVPADPAAPTAPPAEPGAGSAAQLRAARAGAIAAYRAGARAAARANDDQQHQGGGGSGTDHGPHADRARQDRGSAGTGGSPALSGPPAPGGVWQSGGAWRSGEVPASGGTAGPPPDGDGAAAGSAAPAVPGVPATPGAPGTTASSPGAPAGPEAPADSEAPAGPETPAGPEAPTGPETPAGPEATGGPETPAGPAESEGPAGRPRLTGAWGQLGRGPYDGLYEDPYDDEGDDEDDEGPGEGGPGAGGPPPGRRVHLTGTWDDGPLSGRPVPAGGSPGNGSPGAGGDASRADGRLPALGPGRDRDHDERLPQPVGARAGWDEVVAGAGTPAYRGPATPLAAERARQARIAVVGAVTERWAPEQAGPVHDNWQLAPPIGPSTDLWALGALLYRAVQGHAPYPEENAAELVQMVCGEPPAFAEECGPLRPVVESLLRQDPTERPDFEELRGWLRSLIRSAPEPEAGLDVVPLPPADTARLPVVRRRGELVRKRRGRGAAHGRHRQGRRQRPVAVAGQEPAPRQEVPEPGYESPPRVPREPKGPKELRRPPARQPGGSPRRLGRLLLVLILLLMAGAVAYALVFMPKADSDPGTGPGSPDRSSAPAAPADEDTDGADAGAAPTGGASAPPEGATGSRSPQTSGSADALPSGYALRKDTEGFEIGVPEEFRRTPANDRRQVRYSGGGFTVLVVPGRDTVEANGPDPLDYQRSGEPELAPFRESSWATSSGMRRIDVGRQAMAEGQFTWQEDGGREVYVRNLALIVSGRYHVVQVIGPESERDRVSDIYEQAVASYRAGS</sequence>
<feature type="compositionally biased region" description="Basic and acidic residues" evidence="4">
    <location>
        <begin position="450"/>
        <end position="461"/>
    </location>
</feature>
<dbReference type="GO" id="GO:0005524">
    <property type="term" value="F:ATP binding"/>
    <property type="evidence" value="ECO:0007669"/>
    <property type="project" value="UniProtKB-KW"/>
</dbReference>
<dbReference type="PANTHER" id="PTHR45832:SF22">
    <property type="entry name" value="SERINE_THREONINE-PROTEIN KINASE SAMKA-RELATED"/>
    <property type="match status" value="1"/>
</dbReference>
<dbReference type="SMART" id="SM00220">
    <property type="entry name" value="S_TKc"/>
    <property type="match status" value="1"/>
</dbReference>
<feature type="compositionally biased region" description="Gly residues" evidence="4">
    <location>
        <begin position="663"/>
        <end position="674"/>
    </location>
</feature>
<feature type="region of interest" description="Disordered" evidence="4">
    <location>
        <begin position="198"/>
        <end position="705"/>
    </location>
</feature>
<evidence type="ECO:0000313" key="8">
    <source>
        <dbReference type="Proteomes" id="UP000326178"/>
    </source>
</evidence>
<keyword evidence="5" id="KW-0812">Transmembrane</keyword>
<dbReference type="SUPFAM" id="SSF56112">
    <property type="entry name" value="Protein kinase-like (PK-like)"/>
    <property type="match status" value="1"/>
</dbReference>
<comment type="similarity">
    <text evidence="1">Belongs to the protein kinase superfamily. STE Ser/Thr protein kinase family. STE20 subfamily.</text>
</comment>
<dbReference type="InterPro" id="IPR051931">
    <property type="entry name" value="PAK3-like"/>
</dbReference>
<evidence type="ECO:0000256" key="4">
    <source>
        <dbReference type="SAM" id="MobiDB-lite"/>
    </source>
</evidence>
<feature type="compositionally biased region" description="Basic residues" evidence="4">
    <location>
        <begin position="877"/>
        <end position="896"/>
    </location>
</feature>
<feature type="compositionally biased region" description="Low complexity" evidence="4">
    <location>
        <begin position="282"/>
        <end position="292"/>
    </location>
</feature>
<protein>
    <submittedName>
        <fullName evidence="7">Serine/threonine protein kinase</fullName>
    </submittedName>
</protein>
<keyword evidence="3" id="KW-0067">ATP-binding</keyword>
<feature type="compositionally biased region" description="Low complexity" evidence="4">
    <location>
        <begin position="982"/>
        <end position="993"/>
    </location>
</feature>
<evidence type="ECO:0000256" key="5">
    <source>
        <dbReference type="SAM" id="Phobius"/>
    </source>
</evidence>
<dbReference type="GO" id="GO:0004674">
    <property type="term" value="F:protein serine/threonine kinase activity"/>
    <property type="evidence" value="ECO:0007669"/>
    <property type="project" value="UniProtKB-KW"/>
</dbReference>
<feature type="compositionally biased region" description="Low complexity" evidence="4">
    <location>
        <begin position="405"/>
        <end position="433"/>
    </location>
</feature>
<feature type="region of interest" description="Disordered" evidence="4">
    <location>
        <begin position="869"/>
        <end position="945"/>
    </location>
</feature>
<feature type="compositionally biased region" description="Low complexity" evidence="4">
    <location>
        <begin position="348"/>
        <end position="366"/>
    </location>
</feature>
<accession>A0A5J6FB91</accession>